<evidence type="ECO:0000259" key="2">
    <source>
        <dbReference type="Pfam" id="PF19838"/>
    </source>
</evidence>
<feature type="domain" description="LPS-assembly protein LptD central" evidence="2">
    <location>
        <begin position="240"/>
        <end position="715"/>
    </location>
</feature>
<evidence type="ECO:0000313" key="4">
    <source>
        <dbReference type="Proteomes" id="UP000199439"/>
    </source>
</evidence>
<organism evidence="3 4">
    <name type="scientific">Algibacter pectinivorans</name>
    <dbReference type="NCBI Taxonomy" id="870482"/>
    <lineage>
        <taxon>Bacteria</taxon>
        <taxon>Pseudomonadati</taxon>
        <taxon>Bacteroidota</taxon>
        <taxon>Flavobacteriia</taxon>
        <taxon>Flavobacteriales</taxon>
        <taxon>Flavobacteriaceae</taxon>
        <taxon>Algibacter</taxon>
    </lineage>
</organism>
<accession>A0A1I1RJ36</accession>
<evidence type="ECO:0000256" key="1">
    <source>
        <dbReference type="SAM" id="MobiDB-lite"/>
    </source>
</evidence>
<protein>
    <recommendedName>
        <fullName evidence="2">LPS-assembly protein LptD central domain-containing protein</fullName>
    </recommendedName>
</protein>
<evidence type="ECO:0000313" key="3">
    <source>
        <dbReference type="EMBL" id="SFD34365.1"/>
    </source>
</evidence>
<dbReference type="AlphaFoldDB" id="A0A1I1RJ36"/>
<reference evidence="4" key="1">
    <citation type="submission" date="2016-10" db="EMBL/GenBank/DDBJ databases">
        <authorList>
            <person name="Varghese N."/>
            <person name="Submissions S."/>
        </authorList>
    </citation>
    <scope>NUCLEOTIDE SEQUENCE [LARGE SCALE GENOMIC DNA]</scope>
    <source>
        <strain evidence="4">DSM 25730</strain>
    </source>
</reference>
<dbReference type="RefSeq" id="WP_092853170.1">
    <property type="nucleotide sequence ID" value="NZ_FOMI01000010.1"/>
</dbReference>
<gene>
    <name evidence="3" type="ORF">SAMN04487987_11038</name>
</gene>
<dbReference type="PANTHER" id="PTHR30189:SF1">
    <property type="entry name" value="LPS-ASSEMBLY PROTEIN LPTD"/>
    <property type="match status" value="1"/>
</dbReference>
<dbReference type="InterPro" id="IPR045659">
    <property type="entry name" value="LptD_2"/>
</dbReference>
<feature type="region of interest" description="Disordered" evidence="1">
    <location>
        <begin position="749"/>
        <end position="777"/>
    </location>
</feature>
<dbReference type="Proteomes" id="UP000199439">
    <property type="component" value="Unassembled WGS sequence"/>
</dbReference>
<keyword evidence="4" id="KW-1185">Reference proteome</keyword>
<dbReference type="GO" id="GO:1990351">
    <property type="term" value="C:transporter complex"/>
    <property type="evidence" value="ECO:0007669"/>
    <property type="project" value="TreeGrafter"/>
</dbReference>
<dbReference type="EMBL" id="FOMI01000010">
    <property type="protein sequence ID" value="SFD34365.1"/>
    <property type="molecule type" value="Genomic_DNA"/>
</dbReference>
<dbReference type="Pfam" id="PF19838">
    <property type="entry name" value="LptD_2"/>
    <property type="match status" value="1"/>
</dbReference>
<sequence length="915" mass="103425">MTFQKPSHTFTKIHLKALHTNNFKILFALSFTVFINTLSFSQDIPKKGKSINATVKDSLVTSVDSLDVLNTSEKIKDTITSDSIKPKKELLENIVKYHAKDYTTFSNKKQKLYLYNEAKIDYGDMNITAGSITIDYNTNTVYAVGITDSTGTYSQKPVFTQGSNVVEPDSIVFNTETQKALIYNSKTEQGEGTVISEITKKENDSVYFIKDAKYTTASNLEDPEYYLKLRKAKIVPGKKIVTGLANLFIYDVPTPLGLPFGFFPQSETQTSGVIIPTFGEQNTRGYFLQNGGYYFAINDYVDLAILGDYYTNGSYGIRLENKYKKRYKYSGNVGFSYEHLITSERGFSDYATSTIYNLRWSHSQDSKANPNSRFSASVNLGSSNYYQQSLNQINAANFLNNTLSSSVSYSKTFQGEPQVNYSLTATHSQNTNTEEINMTLPTFQGSVGRVYPFASKNGSKKGIIQNINLQYNIRGENRISTTDSLFFKKEMFDDAKIGFQHSIPISTNFKLFKYFSASASSSFNEVWTFKTVSKTFDTVERETITETISGFDAFRTYNFSTSLGTTVYGMFNFEKEGKDRKIKAIRHVIRPSISYNINPAFDQYYDTYEVVSADGLTTSDVDFTRFEESIFGTPNKTFSSSMGITVSNNLEAKVKDKDSTATEDKKIIIFNNLNFSTSYNFAGDSLKWSPVRVSGGTQLFKNKMSINFGATLDPYALDNNNTRIDTYNIDNGGSLFRLTSANMNASWSFSSKDGNSKDKNDNSEENRQRGGRADDLFGVSQDFSNQQIQEKRGEKEEKPSEFYNFKIPWSFRVAYAVNYSNSARQNEISSHALMFSGDIDLSSKWSVGGSSGYDLKNAGFTYTQLRFERDLLSWRMNFSWIPFSANSSWNFFIGIKSSILSDLKYEKRRQPDIQL</sequence>
<dbReference type="OrthoDB" id="9802320at2"/>
<name>A0A1I1RJ36_9FLAO</name>
<dbReference type="PANTHER" id="PTHR30189">
    <property type="entry name" value="LPS-ASSEMBLY PROTEIN"/>
    <property type="match status" value="1"/>
</dbReference>
<dbReference type="GO" id="GO:0009279">
    <property type="term" value="C:cell outer membrane"/>
    <property type="evidence" value="ECO:0007669"/>
    <property type="project" value="TreeGrafter"/>
</dbReference>
<dbReference type="InterPro" id="IPR050218">
    <property type="entry name" value="LptD"/>
</dbReference>
<dbReference type="STRING" id="870482.SAMN04487987_11038"/>
<feature type="compositionally biased region" description="Basic and acidic residues" evidence="1">
    <location>
        <begin position="754"/>
        <end position="775"/>
    </location>
</feature>
<proteinExistence type="predicted"/>